<dbReference type="Pfam" id="PF12838">
    <property type="entry name" value="Fer4_7"/>
    <property type="match status" value="1"/>
</dbReference>
<dbReference type="Proteomes" id="UP000886750">
    <property type="component" value="Unassembled WGS sequence"/>
</dbReference>
<dbReference type="PROSITE" id="PS51379">
    <property type="entry name" value="4FE4S_FER_2"/>
    <property type="match status" value="2"/>
</dbReference>
<dbReference type="GO" id="GO:0016740">
    <property type="term" value="F:transferase activity"/>
    <property type="evidence" value="ECO:0007669"/>
    <property type="project" value="UniProtKB-KW"/>
</dbReference>
<dbReference type="InterPro" id="IPR007345">
    <property type="entry name" value="Polysacch_pyruvyl_Trfase"/>
</dbReference>
<keyword evidence="3" id="KW-0411">Iron-sulfur</keyword>
<dbReference type="InterPro" id="IPR052977">
    <property type="entry name" value="Polyferredoxin-like_ET"/>
</dbReference>
<sequence>MDTENTIRAVGADRCTGCAACANICPAGAINMKYDEEGFVFPIIDTKKCVNCGKCLQICPAVSFSFSNDSEPSCYAVWAADKVRKVSSSGGIFTVLATYFLKKGGIVFGAEWSPDYRTVRHTYITKISELDRLRRSKYLQSEIGTSYNDCKRFLNEGKTVLFTGTPCQIAGLTNFLEKHYDNLYTIDIVCHSVPSRKAYLAYVADREKEASSHMTSINFRDKKKYGWRPSILMTFENGKTYTNKIGSCTFYRGFIRGIINRKSCASCKFASIPRPGDLTLADFWGIQKYNADYDDCQGTSCLLVNNDRFNSIFKKIKFRLFENVPLQFAKDNNGQLVYPLKSHPGRQYFFDSLDNIGYDAAIRKTWSEYNPPAKPTVPKFEYDFGIVGWWYGTNYGSSFTYYALHSILQDMGYRVLMIDQPLPYPDAPSAPRETISRKFAKKHYTISDRYPFKELRTLNRKCKAFILGSDQIFNSQCICGEEPFYLLDFVADDKKKIAFATSFGHSKLLMPQNERQLFSYRLSRFNYLSVRELDGVDCCRTLGLKATFCLDPVFLCDNKHYLELAAQSDKTETGYILMYILDVSPDIRRLVLFLQSALKKKVLVILDGQSNYTENFRTLDLPDNIANIQAIEDWHYYFANADMIVTDSFHGTCLAIIHRKNFFTLINKRRGVARLNTLRQVLGIDDRIFSTPQKLIENDIIYQNIDYGQIVTKLENEKQHSLLWLKTALTTDTPSPADSAARIQAHQSSRNKKMSNRSFLYIVADVFFPIGTKRREKLKKFLGIK</sequence>
<dbReference type="Pfam" id="PF04230">
    <property type="entry name" value="PS_pyruv_trans"/>
    <property type="match status" value="1"/>
</dbReference>
<dbReference type="EMBL" id="DXCQ01000041">
    <property type="protein sequence ID" value="HIY97008.1"/>
    <property type="molecule type" value="Genomic_DNA"/>
</dbReference>
<dbReference type="InterPro" id="IPR007525">
    <property type="entry name" value="FrhB_FdhB_C"/>
</dbReference>
<proteinExistence type="predicted"/>
<keyword evidence="2" id="KW-0408">Iron</keyword>
<name>A0A9D2CT70_9FIRM</name>
<feature type="domain" description="4Fe-4S ferredoxin-type" evidence="4">
    <location>
        <begin position="6"/>
        <end position="35"/>
    </location>
</feature>
<dbReference type="Pfam" id="PF04432">
    <property type="entry name" value="FrhB_FdhB_C"/>
    <property type="match status" value="1"/>
</dbReference>
<feature type="domain" description="4Fe-4S ferredoxin-type" evidence="4">
    <location>
        <begin position="40"/>
        <end position="69"/>
    </location>
</feature>
<keyword evidence="5" id="KW-0808">Transferase</keyword>
<dbReference type="SUPFAM" id="SSF54862">
    <property type="entry name" value="4Fe-4S ferredoxins"/>
    <property type="match status" value="1"/>
</dbReference>
<evidence type="ECO:0000256" key="3">
    <source>
        <dbReference type="ARBA" id="ARBA00023014"/>
    </source>
</evidence>
<evidence type="ECO:0000256" key="1">
    <source>
        <dbReference type="ARBA" id="ARBA00022723"/>
    </source>
</evidence>
<evidence type="ECO:0000259" key="4">
    <source>
        <dbReference type="PROSITE" id="PS51379"/>
    </source>
</evidence>
<evidence type="ECO:0000256" key="2">
    <source>
        <dbReference type="ARBA" id="ARBA00023004"/>
    </source>
</evidence>
<dbReference type="InterPro" id="IPR017900">
    <property type="entry name" value="4Fe4S_Fe_S_CS"/>
</dbReference>
<dbReference type="InterPro" id="IPR017896">
    <property type="entry name" value="4Fe4S_Fe-S-bd"/>
</dbReference>
<evidence type="ECO:0000313" key="5">
    <source>
        <dbReference type="EMBL" id="HIY97008.1"/>
    </source>
</evidence>
<accession>A0A9D2CT70</accession>
<dbReference type="PROSITE" id="PS00198">
    <property type="entry name" value="4FE4S_FER_1"/>
    <property type="match status" value="2"/>
</dbReference>
<gene>
    <name evidence="5" type="ORF">H9729_04905</name>
</gene>
<reference evidence="5" key="2">
    <citation type="submission" date="2021-04" db="EMBL/GenBank/DDBJ databases">
        <authorList>
            <person name="Gilroy R."/>
        </authorList>
    </citation>
    <scope>NUCLEOTIDE SEQUENCE</scope>
    <source>
        <strain evidence="5">1345</strain>
    </source>
</reference>
<dbReference type="GO" id="GO:0051536">
    <property type="term" value="F:iron-sulfur cluster binding"/>
    <property type="evidence" value="ECO:0007669"/>
    <property type="project" value="UniProtKB-KW"/>
</dbReference>
<evidence type="ECO:0000313" key="6">
    <source>
        <dbReference type="Proteomes" id="UP000886750"/>
    </source>
</evidence>
<protein>
    <submittedName>
        <fullName evidence="5">Polysaccharide pyruvyl transferase family protein</fullName>
    </submittedName>
</protein>
<comment type="caution">
    <text evidence="5">The sequence shown here is derived from an EMBL/GenBank/DDBJ whole genome shotgun (WGS) entry which is preliminary data.</text>
</comment>
<organism evidence="5 6">
    <name type="scientific">Candidatus Borkfalkia excrementigallinarum</name>
    <dbReference type="NCBI Taxonomy" id="2838506"/>
    <lineage>
        <taxon>Bacteria</taxon>
        <taxon>Bacillati</taxon>
        <taxon>Bacillota</taxon>
        <taxon>Clostridia</taxon>
        <taxon>Christensenellales</taxon>
        <taxon>Christensenellaceae</taxon>
        <taxon>Candidatus Borkfalkia</taxon>
    </lineage>
</organism>
<dbReference type="GO" id="GO:0046872">
    <property type="term" value="F:metal ion binding"/>
    <property type="evidence" value="ECO:0007669"/>
    <property type="project" value="UniProtKB-KW"/>
</dbReference>
<dbReference type="PANTHER" id="PTHR43193">
    <property type="match status" value="1"/>
</dbReference>
<dbReference type="AlphaFoldDB" id="A0A9D2CT70"/>
<dbReference type="Gene3D" id="3.30.70.20">
    <property type="match status" value="1"/>
</dbReference>
<keyword evidence="1" id="KW-0479">Metal-binding</keyword>
<dbReference type="PANTHER" id="PTHR43193:SF2">
    <property type="entry name" value="POLYFERREDOXIN PROTEIN FWDF"/>
    <property type="match status" value="1"/>
</dbReference>
<reference evidence="5" key="1">
    <citation type="journal article" date="2021" name="PeerJ">
        <title>Extensive microbial diversity within the chicken gut microbiome revealed by metagenomics and culture.</title>
        <authorList>
            <person name="Gilroy R."/>
            <person name="Ravi A."/>
            <person name="Getino M."/>
            <person name="Pursley I."/>
            <person name="Horton D.L."/>
            <person name="Alikhan N.F."/>
            <person name="Baker D."/>
            <person name="Gharbi K."/>
            <person name="Hall N."/>
            <person name="Watson M."/>
            <person name="Adriaenssens E.M."/>
            <person name="Foster-Nyarko E."/>
            <person name="Jarju S."/>
            <person name="Secka A."/>
            <person name="Antonio M."/>
            <person name="Oren A."/>
            <person name="Chaudhuri R.R."/>
            <person name="La Ragione R."/>
            <person name="Hildebrand F."/>
            <person name="Pallen M.J."/>
        </authorList>
    </citation>
    <scope>NUCLEOTIDE SEQUENCE</scope>
    <source>
        <strain evidence="5">1345</strain>
    </source>
</reference>